<feature type="domain" description="Glucose-methanol-choline oxidoreductase C-terminal" evidence="2">
    <location>
        <begin position="55"/>
        <end position="188"/>
    </location>
</feature>
<comment type="similarity">
    <text evidence="1">Belongs to the GMC oxidoreductase family.</text>
</comment>
<dbReference type="PANTHER" id="PTHR11552:SF147">
    <property type="entry name" value="CHOLINE DEHYDROGENASE, MITOCHONDRIAL"/>
    <property type="match status" value="1"/>
</dbReference>
<accession>A0A3A8NRQ9</accession>
<sequence length="213" mass="22324">PAPRPGPSESALFCHSTPGWLGPDLQLALIHGAPDQALGQKPPNAVSILPVVVRPLSRGWVRLASRDPLARPFLNPNYLAVEADVTRLMRGVELARELFATQAFSGQVGSELIPGPGVGHRAQLRAFVQRGAESGQQPAGSCRMGLDALAVVDPELRVFGIGGLRVADASVMPTLPSGDSHAAVVMIAEKCADLLQAAHGLRAGDVTARTCRL</sequence>
<feature type="non-terminal residue" evidence="3">
    <location>
        <position position="1"/>
    </location>
</feature>
<evidence type="ECO:0000256" key="1">
    <source>
        <dbReference type="ARBA" id="ARBA00010790"/>
    </source>
</evidence>
<protein>
    <submittedName>
        <fullName evidence="3">Glucose-methanol-choline oxidoreductase</fullName>
    </submittedName>
</protein>
<evidence type="ECO:0000259" key="2">
    <source>
        <dbReference type="Pfam" id="PF05199"/>
    </source>
</evidence>
<dbReference type="InterPro" id="IPR007867">
    <property type="entry name" value="GMC_OxRtase_C"/>
</dbReference>
<dbReference type="EMBL" id="RAWB01000625">
    <property type="protein sequence ID" value="RKH43825.1"/>
    <property type="molecule type" value="Genomic_DNA"/>
</dbReference>
<dbReference type="AlphaFoldDB" id="A0A3A8NRQ9"/>
<dbReference type="PANTHER" id="PTHR11552">
    <property type="entry name" value="GLUCOSE-METHANOL-CHOLINE GMC OXIDOREDUCTASE"/>
    <property type="match status" value="1"/>
</dbReference>
<proteinExistence type="inferred from homology"/>
<gene>
    <name evidence="3" type="ORF">D7V93_36705</name>
</gene>
<evidence type="ECO:0000313" key="4">
    <source>
        <dbReference type="Proteomes" id="UP000272888"/>
    </source>
</evidence>
<dbReference type="RefSeq" id="WP_244237726.1">
    <property type="nucleotide sequence ID" value="NZ_RAWB01000625.1"/>
</dbReference>
<comment type="caution">
    <text evidence="3">The sequence shown here is derived from an EMBL/GenBank/DDBJ whole genome shotgun (WGS) entry which is preliminary data.</text>
</comment>
<evidence type="ECO:0000313" key="3">
    <source>
        <dbReference type="EMBL" id="RKH43825.1"/>
    </source>
</evidence>
<dbReference type="GO" id="GO:0016614">
    <property type="term" value="F:oxidoreductase activity, acting on CH-OH group of donors"/>
    <property type="evidence" value="ECO:0007669"/>
    <property type="project" value="InterPro"/>
</dbReference>
<dbReference type="Gene3D" id="3.30.560.10">
    <property type="entry name" value="Glucose Oxidase, domain 3"/>
    <property type="match status" value="1"/>
</dbReference>
<dbReference type="Pfam" id="PF05199">
    <property type="entry name" value="GMC_oxred_C"/>
    <property type="match status" value="1"/>
</dbReference>
<dbReference type="GO" id="GO:0050660">
    <property type="term" value="F:flavin adenine dinucleotide binding"/>
    <property type="evidence" value="ECO:0007669"/>
    <property type="project" value="InterPro"/>
</dbReference>
<dbReference type="SUPFAM" id="SSF51905">
    <property type="entry name" value="FAD/NAD(P)-binding domain"/>
    <property type="match status" value="1"/>
</dbReference>
<dbReference type="InterPro" id="IPR036188">
    <property type="entry name" value="FAD/NAD-bd_sf"/>
</dbReference>
<dbReference type="SUPFAM" id="SSF54373">
    <property type="entry name" value="FAD-linked reductases, C-terminal domain"/>
    <property type="match status" value="1"/>
</dbReference>
<dbReference type="InterPro" id="IPR012132">
    <property type="entry name" value="GMC_OxRdtase"/>
</dbReference>
<keyword evidence="4" id="KW-1185">Reference proteome</keyword>
<reference evidence="4" key="1">
    <citation type="submission" date="2018-09" db="EMBL/GenBank/DDBJ databases">
        <authorList>
            <person name="Livingstone P.G."/>
            <person name="Whitworth D.E."/>
        </authorList>
    </citation>
    <scope>NUCLEOTIDE SEQUENCE [LARGE SCALE GENOMIC DNA]</scope>
    <source>
        <strain evidence="4">CA051B</strain>
    </source>
</reference>
<dbReference type="Proteomes" id="UP000272888">
    <property type="component" value="Unassembled WGS sequence"/>
</dbReference>
<name>A0A3A8NRQ9_9BACT</name>
<organism evidence="3 4">
    <name type="scientific">Corallococcus llansteffanensis</name>
    <dbReference type="NCBI Taxonomy" id="2316731"/>
    <lineage>
        <taxon>Bacteria</taxon>
        <taxon>Pseudomonadati</taxon>
        <taxon>Myxococcota</taxon>
        <taxon>Myxococcia</taxon>
        <taxon>Myxococcales</taxon>
        <taxon>Cystobacterineae</taxon>
        <taxon>Myxococcaceae</taxon>
        <taxon>Corallococcus</taxon>
    </lineage>
</organism>